<dbReference type="AlphaFoldDB" id="B9RBA4"/>
<organism evidence="1 2">
    <name type="scientific">Ricinus communis</name>
    <name type="common">Castor bean</name>
    <dbReference type="NCBI Taxonomy" id="3988"/>
    <lineage>
        <taxon>Eukaryota</taxon>
        <taxon>Viridiplantae</taxon>
        <taxon>Streptophyta</taxon>
        <taxon>Embryophyta</taxon>
        <taxon>Tracheophyta</taxon>
        <taxon>Spermatophyta</taxon>
        <taxon>Magnoliopsida</taxon>
        <taxon>eudicotyledons</taxon>
        <taxon>Gunneridae</taxon>
        <taxon>Pentapetalae</taxon>
        <taxon>rosids</taxon>
        <taxon>fabids</taxon>
        <taxon>Malpighiales</taxon>
        <taxon>Euphorbiaceae</taxon>
        <taxon>Acalyphoideae</taxon>
        <taxon>Acalypheae</taxon>
        <taxon>Ricinus</taxon>
    </lineage>
</organism>
<evidence type="ECO:0000313" key="1">
    <source>
        <dbReference type="EMBL" id="EEF50825.1"/>
    </source>
</evidence>
<proteinExistence type="predicted"/>
<dbReference type="Proteomes" id="UP000008311">
    <property type="component" value="Unassembled WGS sequence"/>
</dbReference>
<protein>
    <submittedName>
        <fullName evidence="1">Uncharacterized protein</fullName>
    </submittedName>
</protein>
<dbReference type="EMBL" id="EQ973774">
    <property type="protein sequence ID" value="EEF50825.1"/>
    <property type="molecule type" value="Genomic_DNA"/>
</dbReference>
<dbReference type="InParanoid" id="B9RBA4"/>
<reference evidence="2" key="1">
    <citation type="journal article" date="2010" name="Nat. Biotechnol.">
        <title>Draft genome sequence of the oilseed species Ricinus communis.</title>
        <authorList>
            <person name="Chan A.P."/>
            <person name="Crabtree J."/>
            <person name="Zhao Q."/>
            <person name="Lorenzi H."/>
            <person name="Orvis J."/>
            <person name="Puiu D."/>
            <person name="Melake-Berhan A."/>
            <person name="Jones K.M."/>
            <person name="Redman J."/>
            <person name="Chen G."/>
            <person name="Cahoon E.B."/>
            <person name="Gedil M."/>
            <person name="Stanke M."/>
            <person name="Haas B.J."/>
            <person name="Wortman J.R."/>
            <person name="Fraser-Liggett C.M."/>
            <person name="Ravel J."/>
            <person name="Rabinowicz P.D."/>
        </authorList>
    </citation>
    <scope>NUCLEOTIDE SEQUENCE [LARGE SCALE GENOMIC DNA]</scope>
    <source>
        <strain evidence="2">cv. Hale</strain>
    </source>
</reference>
<keyword evidence="2" id="KW-1185">Reference proteome</keyword>
<evidence type="ECO:0000313" key="2">
    <source>
        <dbReference type="Proteomes" id="UP000008311"/>
    </source>
</evidence>
<name>B9RBA4_RICCO</name>
<gene>
    <name evidence="1" type="ORF">RCOM_1673620</name>
</gene>
<sequence>MLESWQSGPRCPWTEAVRWRKHGILIPSKRLRLSEGFRVSTWRFSTVLLSIRKLLGSFLLIDDEEPDTAGI</sequence>
<accession>B9RBA4</accession>